<dbReference type="InterPro" id="IPR050386">
    <property type="entry name" value="Glycosyl_hydrolase_5"/>
</dbReference>
<protein>
    <submittedName>
        <fullName evidence="7">Putative glucan 1,3-beta-glucosidase A</fullName>
    </submittedName>
</protein>
<evidence type="ECO:0000256" key="3">
    <source>
        <dbReference type="ARBA" id="ARBA00023295"/>
    </source>
</evidence>
<comment type="similarity">
    <text evidence="1 5">Belongs to the glycosyl hydrolase 5 (cellulase A) family.</text>
</comment>
<dbReference type="Proteomes" id="UP000230605">
    <property type="component" value="Chromosome 3"/>
</dbReference>
<evidence type="ECO:0000256" key="1">
    <source>
        <dbReference type="ARBA" id="ARBA00005641"/>
    </source>
</evidence>
<dbReference type="SMR" id="A0A2G5I3V5"/>
<evidence type="ECO:0000313" key="8">
    <source>
        <dbReference type="EMBL" id="WPB00670.1"/>
    </source>
</evidence>
<evidence type="ECO:0000256" key="2">
    <source>
        <dbReference type="ARBA" id="ARBA00022801"/>
    </source>
</evidence>
<reference evidence="8 10" key="2">
    <citation type="submission" date="2023-09" db="EMBL/GenBank/DDBJ databases">
        <title>Complete-Gapless Cercospora beticola genome.</title>
        <authorList>
            <person name="Wyatt N.A."/>
            <person name="Spanner R.E."/>
            <person name="Bolton M.D."/>
        </authorList>
    </citation>
    <scope>NUCLEOTIDE SEQUENCE [LARGE SCALE GENOMIC DNA]</scope>
    <source>
        <strain evidence="8">Cb09-40</strain>
    </source>
</reference>
<dbReference type="Proteomes" id="UP001302367">
    <property type="component" value="Chromosome 3"/>
</dbReference>
<dbReference type="GO" id="GO:0008422">
    <property type="term" value="F:beta-glucosidase activity"/>
    <property type="evidence" value="ECO:0007669"/>
    <property type="project" value="TreeGrafter"/>
</dbReference>
<dbReference type="PANTHER" id="PTHR31297">
    <property type="entry name" value="GLUCAN ENDO-1,6-BETA-GLUCOSIDASE B"/>
    <property type="match status" value="1"/>
</dbReference>
<dbReference type="Pfam" id="PF00150">
    <property type="entry name" value="Cellulase"/>
    <property type="match status" value="1"/>
</dbReference>
<dbReference type="EMBL" id="LKMD01000101">
    <property type="protein sequence ID" value="PIA99469.1"/>
    <property type="molecule type" value="Genomic_DNA"/>
</dbReference>
<dbReference type="GO" id="GO:0071555">
    <property type="term" value="P:cell wall organization"/>
    <property type="evidence" value="ECO:0007669"/>
    <property type="project" value="UniProtKB-KW"/>
</dbReference>
<keyword evidence="10" id="KW-1185">Reference proteome</keyword>
<feature type="domain" description="Glycoside hydrolase family 5" evidence="6">
    <location>
        <begin position="75"/>
        <end position="336"/>
    </location>
</feature>
<evidence type="ECO:0000313" key="7">
    <source>
        <dbReference type="EMBL" id="PIA99469.1"/>
    </source>
</evidence>
<dbReference type="InterPro" id="IPR017853">
    <property type="entry name" value="GH"/>
</dbReference>
<keyword evidence="4" id="KW-0961">Cell wall biogenesis/degradation</keyword>
<reference evidence="7 9" key="1">
    <citation type="submission" date="2015-10" db="EMBL/GenBank/DDBJ databases">
        <title>The cercosporin biosynthetic gene cluster was horizontally transferred to several fungal lineages and shown to be expanded in Cercospora beticola based on microsynteny with recipient genomes.</title>
        <authorList>
            <person name="De Jonge R."/>
            <person name="Ebert M.K."/>
            <person name="Suttle J.C."/>
            <person name="Jurick Ii W.M."/>
            <person name="Secor G.A."/>
            <person name="Thomma B.P."/>
            <person name="Van De Peer Y."/>
            <person name="Bolton M.D."/>
        </authorList>
    </citation>
    <scope>NUCLEOTIDE SEQUENCE [LARGE SCALE GENOMIC DNA]</scope>
    <source>
        <strain evidence="7 9">09-40</strain>
    </source>
</reference>
<dbReference type="InterPro" id="IPR001547">
    <property type="entry name" value="Glyco_hydro_5"/>
</dbReference>
<dbReference type="GO" id="GO:0009251">
    <property type="term" value="P:glucan catabolic process"/>
    <property type="evidence" value="ECO:0007669"/>
    <property type="project" value="TreeGrafter"/>
</dbReference>
<evidence type="ECO:0000256" key="5">
    <source>
        <dbReference type="RuleBase" id="RU361153"/>
    </source>
</evidence>
<sequence length="493" mass="57759">MSTGILKVQGDQVVGSNDGKSVVLRGAALGGWMNMENFITGYPGHESQHRKSMLKVLGKEKYERFFDMFLTYFFQESDAKFFASKGLNCLRLPFNYHHFEDDMDPRVLKESGFKHLDRVVELCAKEGIYTILDLHALPGGQNCDWHSDNVTNWAAFWEHKDFQDRVIWLWSEIAKRYKDNPWVAGYNLINEPCDPEHWRLPTFYDRIEKEVRKIDPEHILWLDGNTFAMEWKCFEHVLPNTVYGLHDYSMMGFPKGKTYTGAQEQDHQLESQFLRKAEFMRQHGSPVWNGEFGPVYADPKLDEDHEAINAARTNLLSKQLEIYDKYQIHWSIWLFKDIGLQGMVHLNPESPYMKRIAGFLEKKRQLQLDAWGRRPSKEVEDVIFPLVDFIDKHIPQSKEMYPTPWNTERQITRLVNQLWMSGCLSDEFAELFKDLSLEELDEIAKSFAFENCIQRQGLNEVLERHAKVSGEGKKVDWTEFQHGAAQQQKMELD</sequence>
<evidence type="ECO:0000313" key="10">
    <source>
        <dbReference type="Proteomes" id="UP001302367"/>
    </source>
</evidence>
<keyword evidence="2 5" id="KW-0378">Hydrolase</keyword>
<dbReference type="Gene3D" id="3.20.20.80">
    <property type="entry name" value="Glycosidases"/>
    <property type="match status" value="1"/>
</dbReference>
<dbReference type="GO" id="GO:0005576">
    <property type="term" value="C:extracellular region"/>
    <property type="evidence" value="ECO:0007669"/>
    <property type="project" value="TreeGrafter"/>
</dbReference>
<evidence type="ECO:0000259" key="6">
    <source>
        <dbReference type="Pfam" id="PF00150"/>
    </source>
</evidence>
<dbReference type="FunFam" id="3.20.20.80:FF:000130">
    <property type="entry name" value="Endoglucanase C"/>
    <property type="match status" value="1"/>
</dbReference>
<keyword evidence="3 5" id="KW-0326">Glycosidase</keyword>
<dbReference type="OrthoDB" id="1887033at2759"/>
<dbReference type="EMBL" id="CP134186">
    <property type="protein sequence ID" value="WPB00670.1"/>
    <property type="molecule type" value="Genomic_DNA"/>
</dbReference>
<evidence type="ECO:0000313" key="9">
    <source>
        <dbReference type="Proteomes" id="UP000230605"/>
    </source>
</evidence>
<evidence type="ECO:0000256" key="4">
    <source>
        <dbReference type="ARBA" id="ARBA00023316"/>
    </source>
</evidence>
<accession>A0A2G5I3V5</accession>
<proteinExistence type="inferred from homology"/>
<name>A0A2G5I3V5_CERBT</name>
<gene>
    <name evidence="7" type="ORF">CB0940_03496</name>
    <name evidence="8" type="ORF">RHO25_005290</name>
</gene>
<organism evidence="7 9">
    <name type="scientific">Cercospora beticola</name>
    <name type="common">Sugarbeet leaf spot fungus</name>
    <dbReference type="NCBI Taxonomy" id="122368"/>
    <lineage>
        <taxon>Eukaryota</taxon>
        <taxon>Fungi</taxon>
        <taxon>Dikarya</taxon>
        <taxon>Ascomycota</taxon>
        <taxon>Pezizomycotina</taxon>
        <taxon>Dothideomycetes</taxon>
        <taxon>Dothideomycetidae</taxon>
        <taxon>Mycosphaerellales</taxon>
        <taxon>Mycosphaerellaceae</taxon>
        <taxon>Cercospora</taxon>
    </lineage>
</organism>
<dbReference type="PANTHER" id="PTHR31297:SF13">
    <property type="entry name" value="PUTATIVE-RELATED"/>
    <property type="match status" value="1"/>
</dbReference>
<dbReference type="GO" id="GO:0009986">
    <property type="term" value="C:cell surface"/>
    <property type="evidence" value="ECO:0007669"/>
    <property type="project" value="TreeGrafter"/>
</dbReference>
<dbReference type="SUPFAM" id="SSF51445">
    <property type="entry name" value="(Trans)glycosidases"/>
    <property type="match status" value="1"/>
</dbReference>
<dbReference type="AlphaFoldDB" id="A0A2G5I3V5"/>